<reference evidence="1" key="1">
    <citation type="submission" date="2020-05" db="EMBL/GenBank/DDBJ databases">
        <authorList>
            <person name="Chiriac C."/>
            <person name="Salcher M."/>
            <person name="Ghai R."/>
            <person name="Kavagutti S V."/>
        </authorList>
    </citation>
    <scope>NUCLEOTIDE SEQUENCE</scope>
</reference>
<evidence type="ECO:0000313" key="1">
    <source>
        <dbReference type="EMBL" id="CAB4199267.1"/>
    </source>
</evidence>
<name>A0A6J5RY42_9CAUD</name>
<organism evidence="1">
    <name type="scientific">uncultured Caudovirales phage</name>
    <dbReference type="NCBI Taxonomy" id="2100421"/>
    <lineage>
        <taxon>Viruses</taxon>
        <taxon>Duplodnaviria</taxon>
        <taxon>Heunggongvirae</taxon>
        <taxon>Uroviricota</taxon>
        <taxon>Caudoviricetes</taxon>
        <taxon>Peduoviridae</taxon>
        <taxon>Maltschvirus</taxon>
        <taxon>Maltschvirus maltsch</taxon>
    </lineage>
</organism>
<protein>
    <submittedName>
        <fullName evidence="1">Uncharacterized protein</fullName>
    </submittedName>
</protein>
<accession>A0A6J5RY42</accession>
<dbReference type="EMBL" id="LR797280">
    <property type="protein sequence ID" value="CAB4199267.1"/>
    <property type="molecule type" value="Genomic_DNA"/>
</dbReference>
<sequence>MNGDNSLRQSEAAIDELLTVFLAKAEPTTRKLADEVYERFLYSVQEYLRDNAAWNLSNEIDRCRRVEAGNRAMSKALTIITEMDGDQPARSAWDMVRIARSALGDAT</sequence>
<gene>
    <name evidence="1" type="ORF">UFOVP1333_34</name>
</gene>
<proteinExistence type="predicted"/>